<evidence type="ECO:0000313" key="2">
    <source>
        <dbReference type="Proteomes" id="UP000414233"/>
    </source>
</evidence>
<dbReference type="AlphaFoldDB" id="A0A5E4XZ42"/>
<protein>
    <submittedName>
        <fullName evidence="1">Uncharacterized protein</fullName>
    </submittedName>
</protein>
<dbReference type="EMBL" id="CABPRZ010000020">
    <property type="protein sequence ID" value="VVE41610.1"/>
    <property type="molecule type" value="Genomic_DNA"/>
</dbReference>
<reference evidence="1 2" key="1">
    <citation type="submission" date="2019-08" db="EMBL/GenBank/DDBJ databases">
        <authorList>
            <person name="Peeters C."/>
        </authorList>
    </citation>
    <scope>NUCLEOTIDE SEQUENCE [LARGE SCALE GENOMIC DNA]</scope>
    <source>
        <strain evidence="1 2">LMG 30175</strain>
    </source>
</reference>
<dbReference type="Proteomes" id="UP000414233">
    <property type="component" value="Unassembled WGS sequence"/>
</dbReference>
<evidence type="ECO:0000313" key="1">
    <source>
        <dbReference type="EMBL" id="VVE41610.1"/>
    </source>
</evidence>
<name>A0A5E4XZ42_9BURK</name>
<dbReference type="OrthoDB" id="8968964at2"/>
<accession>A0A5E4XZ42</accession>
<dbReference type="RefSeq" id="WP_150698889.1">
    <property type="nucleotide sequence ID" value="NZ_CABPRZ010000020.1"/>
</dbReference>
<gene>
    <name evidence="1" type="ORF">PTE30175_04089</name>
</gene>
<keyword evidence="2" id="KW-1185">Reference proteome</keyword>
<sequence length="82" mass="8646">MLPAIRAVKFIIVPYRKGNGGTLQPAEMRQASNEASAIRIAESMAPGFAGIAAYEVVVDNETGAMDSPRVLMQQGAVPALDD</sequence>
<organism evidence="1 2">
    <name type="scientific">Pandoraea terrae</name>
    <dbReference type="NCBI Taxonomy" id="1537710"/>
    <lineage>
        <taxon>Bacteria</taxon>
        <taxon>Pseudomonadati</taxon>
        <taxon>Pseudomonadota</taxon>
        <taxon>Betaproteobacteria</taxon>
        <taxon>Burkholderiales</taxon>
        <taxon>Burkholderiaceae</taxon>
        <taxon>Pandoraea</taxon>
    </lineage>
</organism>
<proteinExistence type="predicted"/>